<organism evidence="1 2">
    <name type="scientific">Cyanidiococcus yangmingshanensis</name>
    <dbReference type="NCBI Taxonomy" id="2690220"/>
    <lineage>
        <taxon>Eukaryota</taxon>
        <taxon>Rhodophyta</taxon>
        <taxon>Bangiophyceae</taxon>
        <taxon>Cyanidiales</taxon>
        <taxon>Cyanidiaceae</taxon>
        <taxon>Cyanidiococcus</taxon>
    </lineage>
</organism>
<comment type="caution">
    <text evidence="1">The sequence shown here is derived from an EMBL/GenBank/DDBJ whole genome shotgun (WGS) entry which is preliminary data.</text>
</comment>
<keyword evidence="2" id="KW-1185">Reference proteome</keyword>
<dbReference type="Proteomes" id="UP000530660">
    <property type="component" value="Unassembled WGS sequence"/>
</dbReference>
<evidence type="ECO:0000313" key="2">
    <source>
        <dbReference type="Proteomes" id="UP000530660"/>
    </source>
</evidence>
<gene>
    <name evidence="1" type="ORF">F1559_000772</name>
</gene>
<name>A0A7J7ILF7_9RHOD</name>
<protein>
    <submittedName>
        <fullName evidence="1">Uncharacterized protein</fullName>
    </submittedName>
</protein>
<reference evidence="1 2" key="1">
    <citation type="journal article" date="2020" name="J. Phycol.">
        <title>Comparative genome analysis reveals Cyanidiococcus gen. nov., a new extremophilic red algal genus sister to Cyanidioschyzon (Cyanidioschyzonaceae, Rhodophyta).</title>
        <authorList>
            <person name="Liu S.-L."/>
            <person name="Chiang Y.-R."/>
            <person name="Yoon H.S."/>
            <person name="Fu H.-Y."/>
        </authorList>
    </citation>
    <scope>NUCLEOTIDE SEQUENCE [LARGE SCALE GENOMIC DNA]</scope>
    <source>
        <strain evidence="1 2">THAL066</strain>
    </source>
</reference>
<dbReference type="EMBL" id="VWRR01000006">
    <property type="protein sequence ID" value="KAF6003474.1"/>
    <property type="molecule type" value="Genomic_DNA"/>
</dbReference>
<dbReference type="OrthoDB" id="4873at2759"/>
<evidence type="ECO:0000313" key="1">
    <source>
        <dbReference type="EMBL" id="KAF6003474.1"/>
    </source>
</evidence>
<sequence length="1428" mass="157543">MMGDFGPVTVQELLGQGSESFSEGRYQRALEAVASVLCDARTAAATSTAGLETIDDKNVGTLQSIFEGAELLLQRLARWAKEGLVESQRCVHVLQCLMDLVSESLLPSRMGPAAAAAADDDDDDSGNDNDVDAVAGWCADTTAPCAVRRVLAQKLLVMLYACCVRTLCCVDFEWVNRVLREPNQGLERLEWLGEAYLPMIQVYAELRERWLLRQDPVSIQAHVKATENRIQLKILNEMIGRCNGATLTALSQQLLLILQQALRIDWWWRSAGYELETALNWACVLRFVLAAAPVSALSDMLCIVEMEALAEPALGEMLLSSLTTEIDSLASKKLSLSACLRVDLSLCFRLAEAEATSALAQEQAAALLWRHGQSPAVAASGQVIPSEMAIWAPEPILSEIFGLSGMEHAALPMAELAFQWMQLCPAQGVRTISGRLKGVGHAHHSLRLNQSLKIRRRGRRRTHEQISPRSFFLQRCAIHVLTELFGHHNGARKEILSACLSAIAEADYTLPTRAAYCTVIERIASSPGHRIHLRDLSECLLLWLAPTHDRVSNFSRETLTGNIGASGRAVATYGRRAAAFPAQAGNLAGDPRSTHCGSRSCVLTGRTISSPNLLKPKSPSYCSGPWTWHQSHCGPRYSSRWAARIRVRVPRFASLSLWMVSLSRYVEAVSTEPSPGVPPTPHLDLHRCFHAAGVAIEALPELLRCIFALPLTSTSGEWSAPSQASAMTSRGIASSPEMKASARFLETFLQHLVTDLSEASTVLRMLGLDLLLQRRASSEAWLAPIERIRIAESRCRLLARCYETLLDVGPFSPSQQATLLELYGQLTHLSDSLLPVLANSAARQRPQLAPQATGAAPTTDCDYIAGARAVNRQILSDPSRLFLWKPSTVRAAEVASDLAYASSRQDGEHGGFLHDTLSWVHVVPALGTDRAVQLLAGCSAVYGTTALIRILRRHLDIEVYFRDLRGSGDHFVADQTWSAWLCQAIVGALLRLVAAVPEEPRDVPMKTASLQSAFLSLDLECSSVVRDSIDLQSRPAFAQLWLKAHTLDFLAAVLPRWPARQLIALLADTHVRSQLEPVFETEFSEWRASDTHDGPVHPNALKWLAALLTRRLRADFHRGLTVKLVSIYETLIAHLVIDSSSPSDTAEQSSDNVFGSIAFTHIERDLQGILFDFEIPQASVYRLLLRPLLLVLGSERALELSAALVRICRSAADPNRDQPALYQHPLVEHFAHASAEARMAALGAVIEFGAEKMPRVRVKTEVARAHTIHEKDLVSVRELMFLLETFFAPGELIISLALLMRALALSQQALHYLQGVGEMLRRQLTSLSNGDHKKPRKQKLLKEQMRCPWDEAIEPHWTTVLRCLQQTRAIAGRLGRLVRPDGVREALDGRPAASRSANQACARFVYRLERYEAECSQLDNNLARWLSV</sequence>
<proteinExistence type="predicted"/>
<accession>A0A7J7ILF7</accession>